<accession>W7Y156</accession>
<dbReference type="InterPro" id="IPR014001">
    <property type="entry name" value="Helicase_ATP-bd"/>
</dbReference>
<dbReference type="PANTHER" id="PTHR13710:SF105">
    <property type="entry name" value="ATP-DEPENDENT DNA HELICASE Q1"/>
    <property type="match status" value="1"/>
</dbReference>
<keyword evidence="10" id="KW-0378">Hydrolase</keyword>
<comment type="similarity">
    <text evidence="1">Belongs to the helicase family. RecQ subfamily.</text>
</comment>
<dbReference type="RefSeq" id="WP_052343010.1">
    <property type="nucleotide sequence ID" value="NZ_BAMD01000051.1"/>
</dbReference>
<evidence type="ECO:0000256" key="6">
    <source>
        <dbReference type="ARBA" id="ARBA00034617"/>
    </source>
</evidence>
<proteinExistence type="inferred from homology"/>
<dbReference type="PANTHER" id="PTHR13710">
    <property type="entry name" value="DNA HELICASE RECQ FAMILY MEMBER"/>
    <property type="match status" value="1"/>
</dbReference>
<dbReference type="Pfam" id="PF00271">
    <property type="entry name" value="Helicase_C"/>
    <property type="match status" value="1"/>
</dbReference>
<dbReference type="InterPro" id="IPR011545">
    <property type="entry name" value="DEAD/DEAH_box_helicase_dom"/>
</dbReference>
<keyword evidence="2" id="KW-0547">Nucleotide-binding</keyword>
<evidence type="ECO:0000256" key="3">
    <source>
        <dbReference type="ARBA" id="ARBA00022840"/>
    </source>
</evidence>
<reference evidence="10 11" key="1">
    <citation type="journal article" date="2014" name="Genome Announc.">
        <title>Draft Genome Sequence of Cytophaga fermentans JCM 21142T, a Facultative Anaerobe Isolated from Marine Mud.</title>
        <authorList>
            <person name="Starns D."/>
            <person name="Oshima K."/>
            <person name="Suda W."/>
            <person name="Iino T."/>
            <person name="Yuki M."/>
            <person name="Inoue J."/>
            <person name="Kitamura K."/>
            <person name="Iida T."/>
            <person name="Darby A."/>
            <person name="Hattori M."/>
            <person name="Ohkuma M."/>
        </authorList>
    </citation>
    <scope>NUCLEOTIDE SEQUENCE [LARGE SCALE GENOMIC DNA]</scope>
    <source>
        <strain evidence="10 11">JCM 21142</strain>
    </source>
</reference>
<protein>
    <recommendedName>
        <fullName evidence="7">DNA 3'-5' helicase</fullName>
        <ecNumber evidence="7">5.6.2.4</ecNumber>
    </recommendedName>
</protein>
<dbReference type="PROSITE" id="PS51194">
    <property type="entry name" value="HELICASE_CTER"/>
    <property type="match status" value="1"/>
</dbReference>
<dbReference type="GO" id="GO:0005737">
    <property type="term" value="C:cytoplasm"/>
    <property type="evidence" value="ECO:0007669"/>
    <property type="project" value="TreeGrafter"/>
</dbReference>
<evidence type="ECO:0000256" key="2">
    <source>
        <dbReference type="ARBA" id="ARBA00022741"/>
    </source>
</evidence>
<dbReference type="SMART" id="SM00490">
    <property type="entry name" value="HELICc"/>
    <property type="match status" value="1"/>
</dbReference>
<dbReference type="eggNOG" id="COG0514">
    <property type="taxonomic scope" value="Bacteria"/>
</dbReference>
<evidence type="ECO:0000256" key="5">
    <source>
        <dbReference type="ARBA" id="ARBA00023235"/>
    </source>
</evidence>
<comment type="caution">
    <text evidence="10">The sequence shown here is derived from an EMBL/GenBank/DDBJ whole genome shotgun (WGS) entry which is preliminary data.</text>
</comment>
<keyword evidence="10" id="KW-0347">Helicase</keyword>
<evidence type="ECO:0000256" key="1">
    <source>
        <dbReference type="ARBA" id="ARBA00005446"/>
    </source>
</evidence>
<comment type="catalytic activity">
    <reaction evidence="6">
        <text>Couples ATP hydrolysis with the unwinding of duplex DNA by translocating in the 3'-5' direction.</text>
        <dbReference type="EC" id="5.6.2.4"/>
    </reaction>
</comment>
<dbReference type="InterPro" id="IPR001650">
    <property type="entry name" value="Helicase_C-like"/>
</dbReference>
<dbReference type="Proteomes" id="UP000019402">
    <property type="component" value="Unassembled WGS sequence"/>
</dbReference>
<gene>
    <name evidence="10" type="ORF">JCM21142_93357</name>
</gene>
<dbReference type="Gene3D" id="3.40.50.300">
    <property type="entry name" value="P-loop containing nucleotide triphosphate hydrolases"/>
    <property type="match status" value="2"/>
</dbReference>
<keyword evidence="11" id="KW-1185">Reference proteome</keyword>
<dbReference type="STRING" id="869213.GCA_000517085_01066"/>
<evidence type="ECO:0000259" key="9">
    <source>
        <dbReference type="PROSITE" id="PS51194"/>
    </source>
</evidence>
<feature type="domain" description="Helicase C-terminal" evidence="9">
    <location>
        <begin position="897"/>
        <end position="1059"/>
    </location>
</feature>
<dbReference type="PROSITE" id="PS51192">
    <property type="entry name" value="HELICASE_ATP_BIND_1"/>
    <property type="match status" value="1"/>
</dbReference>
<dbReference type="GO" id="GO:0003677">
    <property type="term" value="F:DNA binding"/>
    <property type="evidence" value="ECO:0007669"/>
    <property type="project" value="UniProtKB-KW"/>
</dbReference>
<evidence type="ECO:0000256" key="4">
    <source>
        <dbReference type="ARBA" id="ARBA00023125"/>
    </source>
</evidence>
<evidence type="ECO:0000313" key="11">
    <source>
        <dbReference type="Proteomes" id="UP000019402"/>
    </source>
</evidence>
<dbReference type="CDD" id="cd17920">
    <property type="entry name" value="DEXHc_RecQ"/>
    <property type="match status" value="1"/>
</dbReference>
<dbReference type="EMBL" id="BAMD01000051">
    <property type="protein sequence ID" value="GAF04645.1"/>
    <property type="molecule type" value="Genomic_DNA"/>
</dbReference>
<evidence type="ECO:0000259" key="8">
    <source>
        <dbReference type="PROSITE" id="PS51192"/>
    </source>
</evidence>
<dbReference type="GO" id="GO:0009378">
    <property type="term" value="F:four-way junction helicase activity"/>
    <property type="evidence" value="ECO:0007669"/>
    <property type="project" value="TreeGrafter"/>
</dbReference>
<keyword evidence="4" id="KW-0238">DNA-binding</keyword>
<dbReference type="OrthoDB" id="9763310at2"/>
<dbReference type="GO" id="GO:0043138">
    <property type="term" value="F:3'-5' DNA helicase activity"/>
    <property type="evidence" value="ECO:0007669"/>
    <property type="project" value="UniProtKB-EC"/>
</dbReference>
<dbReference type="GO" id="GO:0000724">
    <property type="term" value="P:double-strand break repair via homologous recombination"/>
    <property type="evidence" value="ECO:0007669"/>
    <property type="project" value="TreeGrafter"/>
</dbReference>
<dbReference type="SUPFAM" id="SSF52540">
    <property type="entry name" value="P-loop containing nucleoside triphosphate hydrolases"/>
    <property type="match status" value="1"/>
</dbReference>
<sequence>MEAYIKQIQELKAPTFQKIRQIAIDSISYLSKDERDELWCKLNHGVDLLDSHELMCQFLRSFGNMHEAKIHEALKVIPNSIFNGEFDIVDWGCGQALATMTLLDYLNRNKLNINVQKITLIEPSSMVLERAALHVGTFLGGNSKVVKCNKFLDDVTINDFISEGNRPVIHFFSNILDIKQINLKLLAGKLDESVLDDNYIVCVGPLNYSNKRIDHFYDYFKVPLLYEKLDTQLYYGGSNTCTCNIKVFQLKYTGEGNLIPIEFYPEVQFHAAYQLDGINHLSKEIAGKNQKDINDLCEKLTCFETATPFDIGASIYDDVHPILAVLNNIVTRGLPTKASPFIESQFAQAFGLTARENRPNGDIVFSLQKELDYLLLLQWLYQEDNNKEQTEYTKVDTVNLQLVLSPIAIARLQKVILEALMLGRLSLDQDEWRVLVEEKDVPCAAIAFKDLAMLFDHICGLSEDYSYIKFPKIELDIISCEEFSNSPLHLDANVSAVKKAVHKKVEYDLVIETSTIGYKGIKEDSFSHFKVKKYCYFKIQSAKEITSTRTIYTSDEINYRNLVSKDERGEYKEIEERKSLLQYFLQLLFRKQDFRPGQLPILSRALQKKCVIGLLPTGGGKSLTYQIAALLQPGITLIVDPLSSLMKDQYDGLINAGIDCCTYINSTVEDKEARAKQMEKSEKLFVFMSPERLAIYKFRKRLQRMHETSVYFAYGVLDEVHCVSEWGHDFRIPYLHLGRNLYQYVKPKNGHVSLFGLTATASFDVLADVERELSAEGAFVLDADTIVRYENSDRLELQYKIEKVKVKFEEDKFFKFGHLDPGLPRAISLFGPFSSKAIQLAKNRALYSYISEVPKYVNELQNPDWLATIHSRFKKRQNLDELAYRDLKTEMAADFFKKQECYDQAGIVFCPHKANTGISVEANKQILSTKVASIGTFLGGDDTGSSVENLELFRDNKQSVMVATKAFGMGIDKPNVRFTVNMNYSSSLESFVQEAGRAGRDRKMALATILISDYKIERLNPIVTYDGDDFKIKKVFNAISGKWFEEGDLEVILEHYNIQVDPEYIDICTPANDFAKISCSNKTATGIFIFSKKLCEEECPNYSHCDAAKVPMQAREWMLQSELEQLINDNKLIIDKKFIEYQNNDFSTVLHFYKNSFKGPIVEKTNMNALLNNHMITVFKGDDIEFAEEGVSLVKGFLSPLVDAEIGEEIVSFIKYEPAKPVTKEEGTQLDIAKAIYRMTCIGLIDDFTQNYEKKGYRIVSKRKGEGEYIKALNKFLLRYYNTERAKVELEKLNDFKVKGDPKVPIKDEIYKCLAFLIDFVYEKISEKRKRAINDMRTFCISGLDESNDWKDTNENLKDFLYFYFNSKYAKKGYEAANGEPYCITTDTNEGKDSSIKIVYKYLRVIEDEIIGISGTPIDNVKHLQGAVRLIRRSLTDSNPSLSLLNAFCLYFLGTNDNKLLDEELKESYFNGMIEFEKRLSIKTFWEFYDTYNGFIEGVCTNLSLFEEHKIELTLKIHKEKLINFEINYTE</sequence>
<feature type="domain" description="Helicase ATP-binding" evidence="8">
    <location>
        <begin position="602"/>
        <end position="779"/>
    </location>
</feature>
<dbReference type="InterPro" id="IPR027417">
    <property type="entry name" value="P-loop_NTPase"/>
</dbReference>
<dbReference type="EC" id="5.6.2.4" evidence="7"/>
<dbReference type="SMART" id="SM00487">
    <property type="entry name" value="DEXDc"/>
    <property type="match status" value="1"/>
</dbReference>
<keyword evidence="3" id="KW-0067">ATP-binding</keyword>
<keyword evidence="5" id="KW-0413">Isomerase</keyword>
<name>W7Y156_9BACT</name>
<dbReference type="GO" id="GO:0005524">
    <property type="term" value="F:ATP binding"/>
    <property type="evidence" value="ECO:0007669"/>
    <property type="project" value="UniProtKB-KW"/>
</dbReference>
<dbReference type="Pfam" id="PF00270">
    <property type="entry name" value="DEAD"/>
    <property type="match status" value="1"/>
</dbReference>
<dbReference type="GO" id="GO:0005694">
    <property type="term" value="C:chromosome"/>
    <property type="evidence" value="ECO:0007669"/>
    <property type="project" value="TreeGrafter"/>
</dbReference>
<evidence type="ECO:0000256" key="7">
    <source>
        <dbReference type="ARBA" id="ARBA00034808"/>
    </source>
</evidence>
<organism evidence="10 11">
    <name type="scientific">Saccharicrinis fermentans DSM 9555 = JCM 21142</name>
    <dbReference type="NCBI Taxonomy" id="869213"/>
    <lineage>
        <taxon>Bacteria</taxon>
        <taxon>Pseudomonadati</taxon>
        <taxon>Bacteroidota</taxon>
        <taxon>Bacteroidia</taxon>
        <taxon>Marinilabiliales</taxon>
        <taxon>Marinilabiliaceae</taxon>
        <taxon>Saccharicrinis</taxon>
    </lineage>
</organism>
<evidence type="ECO:0000313" key="10">
    <source>
        <dbReference type="EMBL" id="GAF04645.1"/>
    </source>
</evidence>